<dbReference type="Pfam" id="PF05225">
    <property type="entry name" value="HTH_psq"/>
    <property type="match status" value="1"/>
</dbReference>
<dbReference type="EMBL" id="JARBHB010000007">
    <property type="protein sequence ID" value="KAJ8879015.1"/>
    <property type="molecule type" value="Genomic_DNA"/>
</dbReference>
<name>A0ABQ9H3Y9_9NEOP</name>
<feature type="domain" description="HTH psq-type" evidence="2">
    <location>
        <begin position="18"/>
        <end position="53"/>
    </location>
</feature>
<evidence type="ECO:0000313" key="4">
    <source>
        <dbReference type="Proteomes" id="UP001159363"/>
    </source>
</evidence>
<evidence type="ECO:0000259" key="2">
    <source>
        <dbReference type="Pfam" id="PF05225"/>
    </source>
</evidence>
<proteinExistence type="predicted"/>
<dbReference type="SUPFAM" id="SSF46689">
    <property type="entry name" value="Homeodomain-like"/>
    <property type="match status" value="1"/>
</dbReference>
<sequence>MARHYRQNTERGNQYSSEDISKALADIKAGRFTNKRAAKKYKIPSTSLYQNHKGLRKLKSTTEGRNTAIPEKDENKLANCLKTMEKWGYGLTRSEVLDIVGQHVKQNKIKTNFKDDTSGGDWFLNFKCCHNFSIKKPEAVKFARRKALDPFKINTNFDLLHELLLTNHSLEMKPEQIYNLDEISFCTDPSRTKIVGEVNSSATRTTSGSGKENRTVLFGANCCRAEASPTHNIYS</sequence>
<organism evidence="3 4">
    <name type="scientific">Dryococelus australis</name>
    <dbReference type="NCBI Taxonomy" id="614101"/>
    <lineage>
        <taxon>Eukaryota</taxon>
        <taxon>Metazoa</taxon>
        <taxon>Ecdysozoa</taxon>
        <taxon>Arthropoda</taxon>
        <taxon>Hexapoda</taxon>
        <taxon>Insecta</taxon>
        <taxon>Pterygota</taxon>
        <taxon>Neoptera</taxon>
        <taxon>Polyneoptera</taxon>
        <taxon>Phasmatodea</taxon>
        <taxon>Verophasmatodea</taxon>
        <taxon>Anareolatae</taxon>
        <taxon>Phasmatidae</taxon>
        <taxon>Eurycanthinae</taxon>
        <taxon>Dryococelus</taxon>
    </lineage>
</organism>
<evidence type="ECO:0000256" key="1">
    <source>
        <dbReference type="ARBA" id="ARBA00004123"/>
    </source>
</evidence>
<dbReference type="InterPro" id="IPR009057">
    <property type="entry name" value="Homeodomain-like_sf"/>
</dbReference>
<comment type="caution">
    <text evidence="3">The sequence shown here is derived from an EMBL/GenBank/DDBJ whole genome shotgun (WGS) entry which is preliminary data.</text>
</comment>
<protein>
    <recommendedName>
        <fullName evidence="2">HTH psq-type domain-containing protein</fullName>
    </recommendedName>
</protein>
<dbReference type="Proteomes" id="UP001159363">
    <property type="component" value="Chromosome 6"/>
</dbReference>
<gene>
    <name evidence="3" type="ORF">PR048_019621</name>
</gene>
<keyword evidence="4" id="KW-1185">Reference proteome</keyword>
<comment type="subcellular location">
    <subcellularLocation>
        <location evidence="1">Nucleus</location>
    </subcellularLocation>
</comment>
<reference evidence="3 4" key="1">
    <citation type="submission" date="2023-02" db="EMBL/GenBank/DDBJ databases">
        <title>LHISI_Scaffold_Assembly.</title>
        <authorList>
            <person name="Stuart O.P."/>
            <person name="Cleave R."/>
            <person name="Magrath M.J.L."/>
            <person name="Mikheyev A.S."/>
        </authorList>
    </citation>
    <scope>NUCLEOTIDE SEQUENCE [LARGE SCALE GENOMIC DNA]</scope>
    <source>
        <strain evidence="3">Daus_M_001</strain>
        <tissue evidence="3">Leg muscle</tissue>
    </source>
</reference>
<accession>A0ABQ9H3Y9</accession>
<evidence type="ECO:0000313" key="3">
    <source>
        <dbReference type="EMBL" id="KAJ8879015.1"/>
    </source>
</evidence>
<dbReference type="InterPro" id="IPR007889">
    <property type="entry name" value="HTH_Psq"/>
</dbReference>
<dbReference type="Gene3D" id="1.10.10.60">
    <property type="entry name" value="Homeodomain-like"/>
    <property type="match status" value="1"/>
</dbReference>